<dbReference type="Proteomes" id="UP000648663">
    <property type="component" value="Unassembled WGS sequence"/>
</dbReference>
<feature type="domain" description="SCP2" evidence="1">
    <location>
        <begin position="27"/>
        <end position="115"/>
    </location>
</feature>
<protein>
    <recommendedName>
        <fullName evidence="1">SCP2 domain-containing protein</fullName>
    </recommendedName>
</protein>
<reference evidence="5" key="2">
    <citation type="journal article" date="2019" name="Int. J. Syst. Evol. Microbiol.">
        <title>The Global Catalogue of Microorganisms (GCM) 10K type strain sequencing project: providing services to taxonomists for standard genome sequencing and annotation.</title>
        <authorList>
            <consortium name="The Broad Institute Genomics Platform"/>
            <consortium name="The Broad Institute Genome Sequencing Center for Infectious Disease"/>
            <person name="Wu L."/>
            <person name="Ma J."/>
        </authorList>
    </citation>
    <scope>NUCLEOTIDE SEQUENCE [LARGE SCALE GENOMIC DNA]</scope>
    <source>
        <strain evidence="5">CGMCC 4.5581</strain>
    </source>
</reference>
<dbReference type="Gene3D" id="3.30.1050.10">
    <property type="entry name" value="SCP2 sterol-binding domain"/>
    <property type="match status" value="1"/>
</dbReference>
<comment type="caution">
    <text evidence="3">The sequence shown here is derived from an EMBL/GenBank/DDBJ whole genome shotgun (WGS) entry which is preliminary data.</text>
</comment>
<keyword evidence="5" id="KW-1185">Reference proteome</keyword>
<dbReference type="Pfam" id="PF02036">
    <property type="entry name" value="SCP2"/>
    <property type="match status" value="1"/>
</dbReference>
<name>A0A846LQT2_9ACTN</name>
<evidence type="ECO:0000313" key="5">
    <source>
        <dbReference type="Proteomes" id="UP000648663"/>
    </source>
</evidence>
<proteinExistence type="predicted"/>
<reference evidence="2" key="4">
    <citation type="submission" date="2024-05" db="EMBL/GenBank/DDBJ databases">
        <authorList>
            <person name="Sun Q."/>
            <person name="Zhou Y."/>
        </authorList>
    </citation>
    <scope>NUCLEOTIDE SEQUENCE</scope>
    <source>
        <strain evidence="2">CGMCC 4.5581</strain>
    </source>
</reference>
<organism evidence="3 4">
    <name type="scientific">Modestobacter marinus</name>
    <dbReference type="NCBI Taxonomy" id="477641"/>
    <lineage>
        <taxon>Bacteria</taxon>
        <taxon>Bacillati</taxon>
        <taxon>Actinomycetota</taxon>
        <taxon>Actinomycetes</taxon>
        <taxon>Geodermatophilales</taxon>
        <taxon>Geodermatophilaceae</taxon>
        <taxon>Modestobacter</taxon>
    </lineage>
</organism>
<dbReference type="InterPro" id="IPR036527">
    <property type="entry name" value="SCP2_sterol-bd_dom_sf"/>
</dbReference>
<dbReference type="SUPFAM" id="SSF55718">
    <property type="entry name" value="SCP-like"/>
    <property type="match status" value="1"/>
</dbReference>
<accession>A0A846LQT2</accession>
<evidence type="ECO:0000313" key="3">
    <source>
        <dbReference type="EMBL" id="NIH69831.1"/>
    </source>
</evidence>
<gene>
    <name evidence="3" type="ORF">FB380_004329</name>
    <name evidence="2" type="ORF">GCM10011589_41930</name>
</gene>
<evidence type="ECO:0000313" key="4">
    <source>
        <dbReference type="Proteomes" id="UP000552836"/>
    </source>
</evidence>
<evidence type="ECO:0000313" key="2">
    <source>
        <dbReference type="EMBL" id="GGL81263.1"/>
    </source>
</evidence>
<reference evidence="3 4" key="3">
    <citation type="submission" date="2020-02" db="EMBL/GenBank/DDBJ databases">
        <title>Sequencing the genomes of 1000 actinobacteria strains.</title>
        <authorList>
            <person name="Klenk H.-P."/>
        </authorList>
    </citation>
    <scope>NUCLEOTIDE SEQUENCE [LARGE SCALE GENOMIC DNA]</scope>
    <source>
        <strain evidence="3 4">DSM 45201</strain>
    </source>
</reference>
<dbReference type="InterPro" id="IPR003033">
    <property type="entry name" value="SCP2_sterol-bd_dom"/>
</dbReference>
<dbReference type="AlphaFoldDB" id="A0A846LQT2"/>
<sequence>MNAPAAQPVTYPAAVDRLRSILTSSTLGEVGAVYAFHFTDGGEATLDGSSAAGLGYVDDDPAAHGLTPDFEVRLSREDFAKLVFGELHPMAGMATGRMKLTGSFKQAIKLDRLLKG</sequence>
<dbReference type="RefSeq" id="WP_166757402.1">
    <property type="nucleotide sequence ID" value="NZ_BAABJU010000011.1"/>
</dbReference>
<dbReference type="EMBL" id="BMMI01000009">
    <property type="protein sequence ID" value="GGL81263.1"/>
    <property type="molecule type" value="Genomic_DNA"/>
</dbReference>
<evidence type="ECO:0000259" key="1">
    <source>
        <dbReference type="Pfam" id="PF02036"/>
    </source>
</evidence>
<dbReference type="EMBL" id="JAAMPA010000003">
    <property type="protein sequence ID" value="NIH69831.1"/>
    <property type="molecule type" value="Genomic_DNA"/>
</dbReference>
<reference evidence="2" key="1">
    <citation type="journal article" date="2014" name="Int. J. Syst. Evol. Microbiol.">
        <title>Complete genome of a new Firmicutes species belonging to the dominant human colonic microbiota ('Ruminococcus bicirculans') reveals two chromosomes and a selective capacity to utilize plant glucans.</title>
        <authorList>
            <consortium name="NISC Comparative Sequencing Program"/>
            <person name="Wegmann U."/>
            <person name="Louis P."/>
            <person name="Goesmann A."/>
            <person name="Henrissat B."/>
            <person name="Duncan S.H."/>
            <person name="Flint H.J."/>
        </authorList>
    </citation>
    <scope>NUCLEOTIDE SEQUENCE</scope>
    <source>
        <strain evidence="2">CGMCC 4.5581</strain>
    </source>
</reference>
<dbReference type="Proteomes" id="UP000552836">
    <property type="component" value="Unassembled WGS sequence"/>
</dbReference>